<dbReference type="Proteomes" id="UP001732700">
    <property type="component" value="Chromosome 7C"/>
</dbReference>
<keyword evidence="2" id="KW-1185">Reference proteome</keyword>
<reference evidence="1" key="1">
    <citation type="submission" date="2021-05" db="EMBL/GenBank/DDBJ databases">
        <authorList>
            <person name="Scholz U."/>
            <person name="Mascher M."/>
            <person name="Fiebig A."/>
        </authorList>
    </citation>
    <scope>NUCLEOTIDE SEQUENCE [LARGE SCALE GENOMIC DNA]</scope>
</reference>
<sequence length="435" mass="46582">MEDTAVEEAEVSGAAEFAPALVASHPLGHSVAVAVGPDLRVFDLHGGCAVSLTDDSGGCAHSDAIRAITFGAGGALFASAGDDKLVKVWKTGSWCCIRTITSEKRVSAVAFSNDGLYVTFADKFGVVWLVTVGEDGEGQVSAESKPVSIFGHYCSIITSMKFSPDGRFIATADRDFKIRVTSFPKNPMKGATEIQSFCLGHTEFVSCIAFTRISGGSSFLLSGGGDSTVRLWDHINGCLLDTYDVRDKVGELSEPNETEDSNLAIADICLANDNLLVAVAIQSLNGMMLLACDLVAKKLSFLKVIRTEQSYIPTSLSSSFGADGHLWGVMGASNMPNQSASQLLTRVRIVPRFQKDAQASADHDSAALDNAEVPHGEKLLLALQGSLDASKQEEVLAAVLAALKVSMHKMLVKKNYSEERREQRKRGRNDKKIKK</sequence>
<reference evidence="1" key="2">
    <citation type="submission" date="2025-09" db="UniProtKB">
        <authorList>
            <consortium name="EnsemblPlants"/>
        </authorList>
    </citation>
    <scope>IDENTIFICATION</scope>
</reference>
<protein>
    <submittedName>
        <fullName evidence="1">Uncharacterized protein</fullName>
    </submittedName>
</protein>
<evidence type="ECO:0000313" key="2">
    <source>
        <dbReference type="Proteomes" id="UP001732700"/>
    </source>
</evidence>
<proteinExistence type="predicted"/>
<name>A0ACD6A4Z6_AVESA</name>
<evidence type="ECO:0000313" key="1">
    <source>
        <dbReference type="EnsemblPlants" id="AVESA.00010b.r2.7CG0702510.1.CDS"/>
    </source>
</evidence>
<dbReference type="EnsemblPlants" id="AVESA.00010b.r2.7CG0702510.1">
    <property type="protein sequence ID" value="AVESA.00010b.r2.7CG0702510.1.CDS"/>
    <property type="gene ID" value="AVESA.00010b.r2.7CG0702510"/>
</dbReference>
<organism evidence="1 2">
    <name type="scientific">Avena sativa</name>
    <name type="common">Oat</name>
    <dbReference type="NCBI Taxonomy" id="4498"/>
    <lineage>
        <taxon>Eukaryota</taxon>
        <taxon>Viridiplantae</taxon>
        <taxon>Streptophyta</taxon>
        <taxon>Embryophyta</taxon>
        <taxon>Tracheophyta</taxon>
        <taxon>Spermatophyta</taxon>
        <taxon>Magnoliopsida</taxon>
        <taxon>Liliopsida</taxon>
        <taxon>Poales</taxon>
        <taxon>Poaceae</taxon>
        <taxon>BOP clade</taxon>
        <taxon>Pooideae</taxon>
        <taxon>Poodae</taxon>
        <taxon>Poeae</taxon>
        <taxon>Poeae Chloroplast Group 1 (Aveneae type)</taxon>
        <taxon>Aveninae</taxon>
        <taxon>Avena</taxon>
    </lineage>
</organism>
<accession>A0ACD6A4Z6</accession>